<dbReference type="InterPro" id="IPR050107">
    <property type="entry name" value="ABC_carbohydrate_import_ATPase"/>
</dbReference>
<feature type="domain" description="ABC transporter" evidence="11">
    <location>
        <begin position="9"/>
        <end position="245"/>
    </location>
</feature>
<dbReference type="GO" id="GO:0005886">
    <property type="term" value="C:plasma membrane"/>
    <property type="evidence" value="ECO:0007669"/>
    <property type="project" value="UniProtKB-SubCell"/>
</dbReference>
<evidence type="ECO:0000256" key="8">
    <source>
        <dbReference type="ARBA" id="ARBA00022840"/>
    </source>
</evidence>
<accession>A0A7W9FLV1</accession>
<dbReference type="Gene3D" id="3.40.50.300">
    <property type="entry name" value="P-loop containing nucleotide triphosphate hydrolases"/>
    <property type="match status" value="2"/>
</dbReference>
<dbReference type="CDD" id="cd03215">
    <property type="entry name" value="ABC_Carb_Monos_II"/>
    <property type="match status" value="1"/>
</dbReference>
<feature type="domain" description="ABC transporter" evidence="11">
    <location>
        <begin position="263"/>
        <end position="504"/>
    </location>
</feature>
<keyword evidence="3" id="KW-0813">Transport</keyword>
<evidence type="ECO:0000259" key="11">
    <source>
        <dbReference type="PROSITE" id="PS50893"/>
    </source>
</evidence>
<sequence length="522" mass="55589">MSETPLDVVSISGVVKRFGDFTAIHDASLTVRRGEVHAIVGENGAGKSTLMNILYGLLPRDAGTIELFGRPVTFSGPAEAIAAGVGMVHQHFKLAPSFTVADNIILGSEPLAGYGRIDRARAERDTAAISRRFGLDLDPRAVVGALPVGLRQRVEILKTLYREAQILILDEPTAVLTPQETRELFATMRTLAESGHSIVFITHKLREVLAVSNRISVMRQGRIVATLDNEGVTAQEIAGLMVGRSVLLRVKKAKAEARDEVLLKVDGLEARGERGEAAVDGLSFAVRSGEIVGLAGVQGNGQDELVECIAGLRRPVAGSVEICGTKAVADPRRNRAAGLAYVPADRGGVGLSLASGIWENLTVGHIEEFGRGPFLAIKAARARAAELIRRFDVRGATLDKPAGSLSGGNQQKVQIARELTRDARLVIAEQPSQGVDIGAIESIHRTLVEMRDAGRAVFVVSADLDEIFSLSDRILVIYRGRIVADLVASETDPETVGRYMGGLEEAPPAAAASVSEAADHVH</sequence>
<dbReference type="InterPro" id="IPR003593">
    <property type="entry name" value="AAA+_ATPase"/>
</dbReference>
<gene>
    <name evidence="12" type="ORF">GGQ63_002129</name>
</gene>
<dbReference type="AlphaFoldDB" id="A0A7W9FLV1"/>
<evidence type="ECO:0000256" key="1">
    <source>
        <dbReference type="ARBA" id="ARBA00004202"/>
    </source>
</evidence>
<evidence type="ECO:0000313" key="13">
    <source>
        <dbReference type="Proteomes" id="UP000523821"/>
    </source>
</evidence>
<dbReference type="SMART" id="SM00382">
    <property type="entry name" value="AAA"/>
    <property type="match status" value="2"/>
</dbReference>
<comment type="caution">
    <text evidence="12">The sequence shown here is derived from an EMBL/GenBank/DDBJ whole genome shotgun (WGS) entry which is preliminary data.</text>
</comment>
<keyword evidence="10" id="KW-0472">Membrane</keyword>
<evidence type="ECO:0000256" key="3">
    <source>
        <dbReference type="ARBA" id="ARBA00022448"/>
    </source>
</evidence>
<dbReference type="RefSeq" id="WP_183855524.1">
    <property type="nucleotide sequence ID" value="NZ_JACHOO010000004.1"/>
</dbReference>
<dbReference type="PROSITE" id="PS50893">
    <property type="entry name" value="ABC_TRANSPORTER_2"/>
    <property type="match status" value="2"/>
</dbReference>
<dbReference type="InterPro" id="IPR003439">
    <property type="entry name" value="ABC_transporter-like_ATP-bd"/>
</dbReference>
<dbReference type="EMBL" id="JACHOO010000004">
    <property type="protein sequence ID" value="MBB5753063.1"/>
    <property type="molecule type" value="Genomic_DNA"/>
</dbReference>
<evidence type="ECO:0000256" key="4">
    <source>
        <dbReference type="ARBA" id="ARBA00022475"/>
    </source>
</evidence>
<comment type="similarity">
    <text evidence="2">Belongs to the ABC transporter superfamily.</text>
</comment>
<keyword evidence="4" id="KW-1003">Cell membrane</keyword>
<organism evidence="12 13">
    <name type="scientific">Prosthecomicrobium pneumaticum</name>
    <dbReference type="NCBI Taxonomy" id="81895"/>
    <lineage>
        <taxon>Bacteria</taxon>
        <taxon>Pseudomonadati</taxon>
        <taxon>Pseudomonadota</taxon>
        <taxon>Alphaproteobacteria</taxon>
        <taxon>Hyphomicrobiales</taxon>
        <taxon>Kaistiaceae</taxon>
        <taxon>Prosthecomicrobium</taxon>
    </lineage>
</organism>
<evidence type="ECO:0000256" key="5">
    <source>
        <dbReference type="ARBA" id="ARBA00022597"/>
    </source>
</evidence>
<dbReference type="FunFam" id="3.40.50.300:FF:000127">
    <property type="entry name" value="Ribose import ATP-binding protein RbsA"/>
    <property type="match status" value="1"/>
</dbReference>
<comment type="subcellular location">
    <subcellularLocation>
        <location evidence="1">Cell membrane</location>
        <topology evidence="1">Peripheral membrane protein</topology>
    </subcellularLocation>
</comment>
<evidence type="ECO:0000256" key="6">
    <source>
        <dbReference type="ARBA" id="ARBA00022737"/>
    </source>
</evidence>
<dbReference type="PANTHER" id="PTHR43790:SF4">
    <property type="entry name" value="GUANOSINE IMPORT ATP-BINDING PROTEIN NUPO"/>
    <property type="match status" value="1"/>
</dbReference>
<evidence type="ECO:0000256" key="7">
    <source>
        <dbReference type="ARBA" id="ARBA00022741"/>
    </source>
</evidence>
<keyword evidence="6" id="KW-0677">Repeat</keyword>
<dbReference type="GO" id="GO:0016887">
    <property type="term" value="F:ATP hydrolysis activity"/>
    <property type="evidence" value="ECO:0007669"/>
    <property type="project" value="InterPro"/>
</dbReference>
<dbReference type="GO" id="GO:0005524">
    <property type="term" value="F:ATP binding"/>
    <property type="evidence" value="ECO:0007669"/>
    <property type="project" value="UniProtKB-KW"/>
</dbReference>
<evidence type="ECO:0000313" key="12">
    <source>
        <dbReference type="EMBL" id="MBB5753063.1"/>
    </source>
</evidence>
<dbReference type="Pfam" id="PF00005">
    <property type="entry name" value="ABC_tran"/>
    <property type="match status" value="2"/>
</dbReference>
<evidence type="ECO:0000256" key="10">
    <source>
        <dbReference type="ARBA" id="ARBA00023136"/>
    </source>
</evidence>
<evidence type="ECO:0000256" key="2">
    <source>
        <dbReference type="ARBA" id="ARBA00005417"/>
    </source>
</evidence>
<reference evidence="12 13" key="1">
    <citation type="submission" date="2020-08" db="EMBL/GenBank/DDBJ databases">
        <title>Genomic Encyclopedia of Type Strains, Phase IV (KMG-IV): sequencing the most valuable type-strain genomes for metagenomic binning, comparative biology and taxonomic classification.</title>
        <authorList>
            <person name="Goeker M."/>
        </authorList>
    </citation>
    <scope>NUCLEOTIDE SEQUENCE [LARGE SCALE GENOMIC DNA]</scope>
    <source>
        <strain evidence="12 13">DSM 16268</strain>
    </source>
</reference>
<keyword evidence="5 12" id="KW-0762">Sugar transport</keyword>
<keyword evidence="13" id="KW-1185">Reference proteome</keyword>
<evidence type="ECO:0000256" key="9">
    <source>
        <dbReference type="ARBA" id="ARBA00022967"/>
    </source>
</evidence>
<dbReference type="CDD" id="cd03216">
    <property type="entry name" value="ABC_Carb_Monos_I"/>
    <property type="match status" value="1"/>
</dbReference>
<dbReference type="PROSITE" id="PS00211">
    <property type="entry name" value="ABC_TRANSPORTER_1"/>
    <property type="match status" value="1"/>
</dbReference>
<dbReference type="Proteomes" id="UP000523821">
    <property type="component" value="Unassembled WGS sequence"/>
</dbReference>
<dbReference type="InterPro" id="IPR017871">
    <property type="entry name" value="ABC_transporter-like_CS"/>
</dbReference>
<dbReference type="SUPFAM" id="SSF52540">
    <property type="entry name" value="P-loop containing nucleoside triphosphate hydrolases"/>
    <property type="match status" value="2"/>
</dbReference>
<keyword evidence="8 12" id="KW-0067">ATP-binding</keyword>
<protein>
    <submittedName>
        <fullName evidence="12">Simple sugar transport system ATP-binding protein</fullName>
    </submittedName>
</protein>
<keyword evidence="9" id="KW-1278">Translocase</keyword>
<name>A0A7W9FLV1_9HYPH</name>
<dbReference type="InterPro" id="IPR027417">
    <property type="entry name" value="P-loop_NTPase"/>
</dbReference>
<proteinExistence type="inferred from homology"/>
<dbReference type="PANTHER" id="PTHR43790">
    <property type="entry name" value="CARBOHYDRATE TRANSPORT ATP-BINDING PROTEIN MG119-RELATED"/>
    <property type="match status" value="1"/>
</dbReference>
<keyword evidence="7" id="KW-0547">Nucleotide-binding</keyword>